<reference evidence="2" key="1">
    <citation type="journal article" date="2017" name="Genome Biol. Evol.">
        <title>The complete genome sequence of the phytopathogenic fungus Sclerotinia sclerotiorum reveals insights into the genome architecture of broad host range pathogens.</title>
        <authorList>
            <person name="Derbyshire M."/>
            <person name="Denton-Giles M."/>
            <person name="Hegedus D."/>
            <person name="Seifbarghy S."/>
            <person name="Rollins J."/>
            <person name="van Kan J."/>
            <person name="Seidl M.F."/>
            <person name="Faino L."/>
            <person name="Mbengue M."/>
            <person name="Navaud O."/>
            <person name="Raffaele S."/>
            <person name="Hammond-Kosack K."/>
            <person name="Heard S."/>
            <person name="Oliver R."/>
        </authorList>
    </citation>
    <scope>NUCLEOTIDE SEQUENCE [LARGE SCALE GENOMIC DNA]</scope>
    <source>
        <strain evidence="2">ATCC 18683 / 1980 / Ss-1</strain>
    </source>
</reference>
<accession>A0A1D9QN32</accession>
<dbReference type="AlphaFoldDB" id="A0A1D9QN32"/>
<gene>
    <name evidence="1" type="ORF">sscle_16g111100</name>
</gene>
<dbReference type="VEuPathDB" id="FungiDB:sscle_16g111100"/>
<evidence type="ECO:0000313" key="2">
    <source>
        <dbReference type="Proteomes" id="UP000177798"/>
    </source>
</evidence>
<evidence type="ECO:0000313" key="1">
    <source>
        <dbReference type="EMBL" id="APA16340.1"/>
    </source>
</evidence>
<proteinExistence type="predicted"/>
<protein>
    <submittedName>
        <fullName evidence="1">Uncharacterized protein</fullName>
    </submittedName>
</protein>
<dbReference type="Proteomes" id="UP000177798">
    <property type="component" value="Chromosome 16"/>
</dbReference>
<sequence>MLSIDSKRSSYHIGSDTAEDSDAMILHLRPEAKDSQLELNEVLKPVSSKSVAEDSGPVRNMDRVLTVSIKTLVLIVYQQQIIQQQTIQ</sequence>
<dbReference type="EMBL" id="CP017829">
    <property type="protein sequence ID" value="APA16340.1"/>
    <property type="molecule type" value="Genomic_DNA"/>
</dbReference>
<organism evidence="1 2">
    <name type="scientific">Sclerotinia sclerotiorum (strain ATCC 18683 / 1980 / Ss-1)</name>
    <name type="common">White mold</name>
    <name type="synonym">Whetzelinia sclerotiorum</name>
    <dbReference type="NCBI Taxonomy" id="665079"/>
    <lineage>
        <taxon>Eukaryota</taxon>
        <taxon>Fungi</taxon>
        <taxon>Dikarya</taxon>
        <taxon>Ascomycota</taxon>
        <taxon>Pezizomycotina</taxon>
        <taxon>Leotiomycetes</taxon>
        <taxon>Helotiales</taxon>
        <taxon>Sclerotiniaceae</taxon>
        <taxon>Sclerotinia</taxon>
    </lineage>
</organism>
<name>A0A1D9QN32_SCLS1</name>